<proteinExistence type="predicted"/>
<accession>A0A445LYF5</accession>
<sequence length="75" mass="8737">MERPLTSEKDETQIIELAWFLMSSSLTQCIHVCEVCKRVFENKSALNGHSAIHKWAIDFELMVYKCAERGKVYDQ</sequence>
<dbReference type="SUPFAM" id="SSF57667">
    <property type="entry name" value="beta-beta-alpha zinc fingers"/>
    <property type="match status" value="1"/>
</dbReference>
<protein>
    <recommendedName>
        <fullName evidence="2">C2H2-type domain-containing protein</fullName>
    </recommendedName>
</protein>
<evidence type="ECO:0000259" key="2">
    <source>
        <dbReference type="PROSITE" id="PS50157"/>
    </source>
</evidence>
<gene>
    <name evidence="3" type="ORF">D0Y65_000337</name>
</gene>
<dbReference type="PROSITE" id="PS00028">
    <property type="entry name" value="ZINC_FINGER_C2H2_1"/>
    <property type="match status" value="1"/>
</dbReference>
<evidence type="ECO:0000313" key="3">
    <source>
        <dbReference type="EMBL" id="RZC28295.1"/>
    </source>
</evidence>
<dbReference type="PROSITE" id="PS50157">
    <property type="entry name" value="ZINC_FINGER_C2H2_2"/>
    <property type="match status" value="1"/>
</dbReference>
<dbReference type="Proteomes" id="UP000289340">
    <property type="component" value="Chromosome 1"/>
</dbReference>
<keyword evidence="1" id="KW-0479">Metal-binding</keyword>
<evidence type="ECO:0000313" key="4">
    <source>
        <dbReference type="Proteomes" id="UP000289340"/>
    </source>
</evidence>
<keyword evidence="4" id="KW-1185">Reference proteome</keyword>
<evidence type="ECO:0000256" key="1">
    <source>
        <dbReference type="PROSITE-ProRule" id="PRU00042"/>
    </source>
</evidence>
<dbReference type="Gene3D" id="3.30.160.60">
    <property type="entry name" value="Classic Zinc Finger"/>
    <property type="match status" value="1"/>
</dbReference>
<dbReference type="AlphaFoldDB" id="A0A445LYF5"/>
<keyword evidence="1" id="KW-0862">Zinc</keyword>
<dbReference type="InterPro" id="IPR013087">
    <property type="entry name" value="Znf_C2H2_type"/>
</dbReference>
<keyword evidence="1" id="KW-0863">Zinc-finger</keyword>
<dbReference type="GO" id="GO:0008270">
    <property type="term" value="F:zinc ion binding"/>
    <property type="evidence" value="ECO:0007669"/>
    <property type="project" value="UniProtKB-KW"/>
</dbReference>
<organism evidence="3 4">
    <name type="scientific">Glycine soja</name>
    <name type="common">Wild soybean</name>
    <dbReference type="NCBI Taxonomy" id="3848"/>
    <lineage>
        <taxon>Eukaryota</taxon>
        <taxon>Viridiplantae</taxon>
        <taxon>Streptophyta</taxon>
        <taxon>Embryophyta</taxon>
        <taxon>Tracheophyta</taxon>
        <taxon>Spermatophyta</taxon>
        <taxon>Magnoliopsida</taxon>
        <taxon>eudicotyledons</taxon>
        <taxon>Gunneridae</taxon>
        <taxon>Pentapetalae</taxon>
        <taxon>rosids</taxon>
        <taxon>fabids</taxon>
        <taxon>Fabales</taxon>
        <taxon>Fabaceae</taxon>
        <taxon>Papilionoideae</taxon>
        <taxon>50 kb inversion clade</taxon>
        <taxon>NPAAA clade</taxon>
        <taxon>indigoferoid/millettioid clade</taxon>
        <taxon>Phaseoleae</taxon>
        <taxon>Glycine</taxon>
        <taxon>Glycine subgen. Soja</taxon>
    </lineage>
</organism>
<dbReference type="InterPro" id="IPR036236">
    <property type="entry name" value="Znf_C2H2_sf"/>
</dbReference>
<feature type="domain" description="C2H2-type" evidence="2">
    <location>
        <begin position="31"/>
        <end position="53"/>
    </location>
</feature>
<name>A0A445LYF5_GLYSO</name>
<comment type="caution">
    <text evidence="3">The sequence shown here is derived from an EMBL/GenBank/DDBJ whole genome shotgun (WGS) entry which is preliminary data.</text>
</comment>
<dbReference type="EMBL" id="QZWG01000001">
    <property type="protein sequence ID" value="RZC28296.1"/>
    <property type="molecule type" value="Genomic_DNA"/>
</dbReference>
<reference evidence="3 4" key="1">
    <citation type="submission" date="2018-09" db="EMBL/GenBank/DDBJ databases">
        <title>A high-quality reference genome of wild soybean provides a powerful tool to mine soybean genomes.</title>
        <authorList>
            <person name="Xie M."/>
            <person name="Chung C.Y.L."/>
            <person name="Li M.-W."/>
            <person name="Wong F.-L."/>
            <person name="Chan T.-F."/>
            <person name="Lam H.-M."/>
        </authorList>
    </citation>
    <scope>NUCLEOTIDE SEQUENCE [LARGE SCALE GENOMIC DNA]</scope>
    <source>
        <strain evidence="4">cv. W05</strain>
        <tissue evidence="3">Hypocotyl of etiolated seedlings</tissue>
    </source>
</reference>
<dbReference type="EMBL" id="QZWG01000001">
    <property type="protein sequence ID" value="RZC28295.1"/>
    <property type="molecule type" value="Genomic_DNA"/>
</dbReference>
<dbReference type="SMART" id="SM00355">
    <property type="entry name" value="ZnF_C2H2"/>
    <property type="match status" value="1"/>
</dbReference>